<sequence>MDPAREPTGAVRWSTHDVALHPDRVVKRFRVEEGPGPYVRERRALTLLAGRAPGVAPVLLGAHDPVAAADPPALEMSRLPGVPLRGNPLGERQLTAWAQAVRTVHSALPSAELARLPLRHGHERETVRRVRAWYARLPDRRAAPAVRRALRAGAEWLDGSGLGAPDAPPGIPPDVPAVFGAGDGNSANYLWDGHRVRVVDFEESGRSDRAYELAEIVEHVASWVPCPFDAAAFLHRFPLTPAEAARLRDCRTLLALVWVFLLADDDPAHPRNPPGTAERQARRLRRLLDDGA</sequence>
<gene>
    <name evidence="2" type="ORF">GCM10010211_13250</name>
</gene>
<dbReference type="Gene3D" id="3.90.1200.10">
    <property type="match status" value="1"/>
</dbReference>
<dbReference type="InterPro" id="IPR002575">
    <property type="entry name" value="Aminoglycoside_PTrfase"/>
</dbReference>
<evidence type="ECO:0000313" key="2">
    <source>
        <dbReference type="EMBL" id="GGU50313.1"/>
    </source>
</evidence>
<keyword evidence="3" id="KW-1185">Reference proteome</keyword>
<organism evidence="2 3">
    <name type="scientific">Streptomyces albospinus</name>
    <dbReference type="NCBI Taxonomy" id="285515"/>
    <lineage>
        <taxon>Bacteria</taxon>
        <taxon>Bacillati</taxon>
        <taxon>Actinomycetota</taxon>
        <taxon>Actinomycetes</taxon>
        <taxon>Kitasatosporales</taxon>
        <taxon>Streptomycetaceae</taxon>
        <taxon>Streptomyces</taxon>
    </lineage>
</organism>
<protein>
    <recommendedName>
        <fullName evidence="1">Aminoglycoside phosphotransferase domain-containing protein</fullName>
    </recommendedName>
</protein>
<accession>A0ABQ2URK2</accession>
<name>A0ABQ2URK2_9ACTN</name>
<dbReference type="SUPFAM" id="SSF56112">
    <property type="entry name" value="Protein kinase-like (PK-like)"/>
    <property type="match status" value="1"/>
</dbReference>
<evidence type="ECO:0000313" key="3">
    <source>
        <dbReference type="Proteomes" id="UP000654471"/>
    </source>
</evidence>
<dbReference type="InterPro" id="IPR011009">
    <property type="entry name" value="Kinase-like_dom_sf"/>
</dbReference>
<evidence type="ECO:0000259" key="1">
    <source>
        <dbReference type="Pfam" id="PF01636"/>
    </source>
</evidence>
<comment type="caution">
    <text evidence="2">The sequence shown here is derived from an EMBL/GenBank/DDBJ whole genome shotgun (WGS) entry which is preliminary data.</text>
</comment>
<dbReference type="EMBL" id="BMRP01000003">
    <property type="protein sequence ID" value="GGU50313.1"/>
    <property type="molecule type" value="Genomic_DNA"/>
</dbReference>
<dbReference type="Pfam" id="PF01636">
    <property type="entry name" value="APH"/>
    <property type="match status" value="1"/>
</dbReference>
<proteinExistence type="predicted"/>
<reference evidence="3" key="1">
    <citation type="journal article" date="2019" name="Int. J. Syst. Evol. Microbiol.">
        <title>The Global Catalogue of Microorganisms (GCM) 10K type strain sequencing project: providing services to taxonomists for standard genome sequencing and annotation.</title>
        <authorList>
            <consortium name="The Broad Institute Genomics Platform"/>
            <consortium name="The Broad Institute Genome Sequencing Center for Infectious Disease"/>
            <person name="Wu L."/>
            <person name="Ma J."/>
        </authorList>
    </citation>
    <scope>NUCLEOTIDE SEQUENCE [LARGE SCALE GENOMIC DNA]</scope>
    <source>
        <strain evidence="3">JCM 3399</strain>
    </source>
</reference>
<dbReference type="Proteomes" id="UP000654471">
    <property type="component" value="Unassembled WGS sequence"/>
</dbReference>
<feature type="domain" description="Aminoglycoside phosphotransferase" evidence="1">
    <location>
        <begin position="23"/>
        <end position="235"/>
    </location>
</feature>